<dbReference type="PANTHER" id="PTHR45661:SF3">
    <property type="entry name" value="IG-LIKE DOMAIN-CONTAINING PROTEIN"/>
    <property type="match status" value="1"/>
</dbReference>
<dbReference type="Pfam" id="PF00404">
    <property type="entry name" value="Dockerin_1"/>
    <property type="match status" value="1"/>
</dbReference>
<dbReference type="InterPro" id="IPR002105">
    <property type="entry name" value="Dockerin_1_rpt"/>
</dbReference>
<dbReference type="InterPro" id="IPR053139">
    <property type="entry name" value="Surface_bspA-like"/>
</dbReference>
<dbReference type="Gene3D" id="1.10.1330.10">
    <property type="entry name" value="Dockerin domain"/>
    <property type="match status" value="1"/>
</dbReference>
<dbReference type="PROSITE" id="PS00448">
    <property type="entry name" value="CLOS_CELLULOSOME_RPT"/>
    <property type="match status" value="1"/>
</dbReference>
<dbReference type="Gene3D" id="3.80.10.10">
    <property type="entry name" value="Ribonuclease Inhibitor"/>
    <property type="match status" value="5"/>
</dbReference>
<dbReference type="Proteomes" id="UP000636755">
    <property type="component" value="Unassembled WGS sequence"/>
</dbReference>
<evidence type="ECO:0000259" key="2">
    <source>
        <dbReference type="PROSITE" id="PS51766"/>
    </source>
</evidence>
<reference evidence="3 4" key="1">
    <citation type="submission" date="2020-08" db="EMBL/GenBank/DDBJ databases">
        <title>Genome public.</title>
        <authorList>
            <person name="Liu C."/>
            <person name="Sun Q."/>
        </authorList>
    </citation>
    <scope>NUCLEOTIDE SEQUENCE [LARGE SCALE GENOMIC DNA]</scope>
    <source>
        <strain evidence="3 4">NSJ-71</strain>
    </source>
</reference>
<gene>
    <name evidence="3" type="ORF">H8R91_00140</name>
</gene>
<evidence type="ECO:0000313" key="3">
    <source>
        <dbReference type="EMBL" id="MBC5726954.1"/>
    </source>
</evidence>
<dbReference type="PANTHER" id="PTHR45661">
    <property type="entry name" value="SURFACE ANTIGEN"/>
    <property type="match status" value="1"/>
</dbReference>
<dbReference type="RefSeq" id="WP_186934418.1">
    <property type="nucleotide sequence ID" value="NZ_JACOPS010000001.1"/>
</dbReference>
<feature type="signal peptide" evidence="1">
    <location>
        <begin position="1"/>
        <end position="33"/>
    </location>
</feature>
<comment type="caution">
    <text evidence="3">The sequence shown here is derived from an EMBL/GenBank/DDBJ whole genome shotgun (WGS) entry which is preliminary data.</text>
</comment>
<proteinExistence type="predicted"/>
<evidence type="ECO:0000313" key="4">
    <source>
        <dbReference type="Proteomes" id="UP000636755"/>
    </source>
</evidence>
<name>A0ABR7HHF8_9FIRM</name>
<dbReference type="SUPFAM" id="SSF63446">
    <property type="entry name" value="Type I dockerin domain"/>
    <property type="match status" value="1"/>
</dbReference>
<dbReference type="EMBL" id="JACOPS010000001">
    <property type="protein sequence ID" value="MBC5726954.1"/>
    <property type="molecule type" value="Genomic_DNA"/>
</dbReference>
<feature type="chain" id="PRO_5046855248" evidence="1">
    <location>
        <begin position="34"/>
        <end position="1112"/>
    </location>
</feature>
<keyword evidence="4" id="KW-1185">Reference proteome</keyword>
<dbReference type="InterPro" id="IPR036439">
    <property type="entry name" value="Dockerin_dom_sf"/>
</dbReference>
<feature type="domain" description="Dockerin" evidence="2">
    <location>
        <begin position="1040"/>
        <end position="1110"/>
    </location>
</feature>
<accession>A0ABR7HHF8</accession>
<evidence type="ECO:0000256" key="1">
    <source>
        <dbReference type="SAM" id="SignalP"/>
    </source>
</evidence>
<dbReference type="Pfam" id="PF13306">
    <property type="entry name" value="LRR_5"/>
    <property type="match status" value="4"/>
</dbReference>
<keyword evidence="1" id="KW-0732">Signal</keyword>
<dbReference type="CDD" id="cd14256">
    <property type="entry name" value="Dockerin_I"/>
    <property type="match status" value="1"/>
</dbReference>
<dbReference type="PROSITE" id="PS51766">
    <property type="entry name" value="DOCKERIN"/>
    <property type="match status" value="1"/>
</dbReference>
<dbReference type="InterPro" id="IPR032675">
    <property type="entry name" value="LRR_dom_sf"/>
</dbReference>
<organism evidence="3 4">
    <name type="scientific">Ruminococcus intestinalis</name>
    <dbReference type="NCBI Taxonomy" id="2763066"/>
    <lineage>
        <taxon>Bacteria</taxon>
        <taxon>Bacillati</taxon>
        <taxon>Bacillota</taxon>
        <taxon>Clostridia</taxon>
        <taxon>Eubacteriales</taxon>
        <taxon>Oscillospiraceae</taxon>
        <taxon>Ruminococcus</taxon>
    </lineage>
</organism>
<dbReference type="InterPro" id="IPR016134">
    <property type="entry name" value="Dockerin_dom"/>
</dbReference>
<dbReference type="InterPro" id="IPR026906">
    <property type="entry name" value="LRR_5"/>
</dbReference>
<dbReference type="SUPFAM" id="SSF52058">
    <property type="entry name" value="L domain-like"/>
    <property type="match status" value="1"/>
</dbReference>
<protein>
    <submittedName>
        <fullName evidence="3">Leucine-rich repeat protein</fullName>
    </submittedName>
</protein>
<sequence length="1112" mass="123668">MRQKHKLTKIFKLVTIIALMACLLMSSIPITNAASQTDFKNFSIDDIEIIQFTNGYYTEDYDYDKDEYVKWYNYDYSSKIVGTATLTDGSTVDIDDAWIYTNNVNITDDQSVNNQWGLGSHQVTAELEGIKTTFNVNIVKSPVKSIEINDIDIVECTSGYYTKEYDYDKDDYVEWYKYSYFDVNGTVTFDDGTSAEITSGGFEYKNNYYYFDFENDQSYENQWDIGTHKVVAKALGFETSFNCNIKESPYASIEIIEVDPVKEKEDSCDYEYALKFVYKVTYKDGRVEQRNSDDYYDDNPTISIIGDWQIGKENEFIVHLGKATAKGYAEVIPDYGFDFVAQNDGIYITNCTLEDEDIIIPEEIAGKKVIGITSLGHCYDTKSITIPDSVKTISEDAFEGCRSLQSLTIGSGVEYLSAKMFMRLYNLSEINVSSNNKNYLSIEGVVYNSAVDTMVVYPNGKSKSHTVPASVSNIDAITESKSDNINIVFADESKYYKTVDGVTYTVDMTKVVLCNKTKGGKYTMPDSVTQISDKAFAACKNLTDVNISKNVTDIVYSAFRGCTSLNNVSLPSNVTKISNEAFAKCTSLKDISLSDNLEAIGDSAFYESGLAKITIPDKVKSVDDYAFAKSKVQTITIGKSVGTIGEGTFQQTPVINVSIPDNVKSIGASAFCLCENLKSINLGSGLTEIKDCTFAQTALNNVFIPKNITKICYKAFENCNYLNDLEIKGDNVEIGESAFIGCPLKNYSPSENISNYGDSSFRYSKIRNFHAGKTVTEIAYNSFGGCSELSDIQIPDTVLKISSCAFDGTKWYDAQPDGSVYLDHIYLRNKGESAPQNLTIKEGTKTIADGALFNVFCGATENIKTISLPNSLIRIGDLAFNGCTSLTEITIPASVEQIGDYAFLGCESLTSINVDPNNKFYSSENGVLFNKNKTELIYCPKQSSGEYTVPNSVKTIKSFAFANSGTERIVINRTNVKLEDYAIGYTTEPWIPVVSEVTKKWRSKNLDAIICCAKSSTADQYVQNTKDNDKLKCEYIDPTIIIDFGDANGDGEINAKDRMMLTRHLAKWSGYENIDMTAADLNNDGAVNAKDRMILTRHIAKWSGYETLPYTK</sequence>